<reference evidence="3" key="1">
    <citation type="submission" date="2020-06" db="EMBL/GenBank/DDBJ databases">
        <title>Draft genome of Bugula neritina, a colonial animal packing powerful symbionts and potential medicines.</title>
        <authorList>
            <person name="Rayko M."/>
        </authorList>
    </citation>
    <scope>NUCLEOTIDE SEQUENCE [LARGE SCALE GENOMIC DNA]</scope>
    <source>
        <strain evidence="3">Kwan_BN1</strain>
    </source>
</reference>
<comment type="caution">
    <text evidence="3">The sequence shown here is derived from an EMBL/GenBank/DDBJ whole genome shotgun (WGS) entry which is preliminary data.</text>
</comment>
<name>A0A7J7J202_BUGNE</name>
<organism evidence="3 4">
    <name type="scientific">Bugula neritina</name>
    <name type="common">Brown bryozoan</name>
    <name type="synonym">Sertularia neritina</name>
    <dbReference type="NCBI Taxonomy" id="10212"/>
    <lineage>
        <taxon>Eukaryota</taxon>
        <taxon>Metazoa</taxon>
        <taxon>Spiralia</taxon>
        <taxon>Lophotrochozoa</taxon>
        <taxon>Bryozoa</taxon>
        <taxon>Gymnolaemata</taxon>
        <taxon>Cheilostomatida</taxon>
        <taxon>Flustrina</taxon>
        <taxon>Buguloidea</taxon>
        <taxon>Bugulidae</taxon>
        <taxon>Bugula</taxon>
    </lineage>
</organism>
<proteinExistence type="predicted"/>
<evidence type="ECO:0000313" key="4">
    <source>
        <dbReference type="Proteomes" id="UP000593567"/>
    </source>
</evidence>
<feature type="chain" id="PRO_5029450704" evidence="2">
    <location>
        <begin position="22"/>
        <end position="103"/>
    </location>
</feature>
<keyword evidence="4" id="KW-1185">Reference proteome</keyword>
<sequence length="103" mass="11659">MTQKMTSSLFLLAVFFMAAAALPFNSETPEKENSEENSSNNCMQNILHISKKHTRNGPEYKRTTGNKTPSPSALGRKITKRGEMYDMIIRPDVRAFAETNEEM</sequence>
<feature type="signal peptide" evidence="2">
    <location>
        <begin position="1"/>
        <end position="21"/>
    </location>
</feature>
<dbReference type="Proteomes" id="UP000593567">
    <property type="component" value="Unassembled WGS sequence"/>
</dbReference>
<dbReference type="AlphaFoldDB" id="A0A7J7J202"/>
<evidence type="ECO:0000256" key="1">
    <source>
        <dbReference type="SAM" id="MobiDB-lite"/>
    </source>
</evidence>
<dbReference type="EMBL" id="VXIV02003193">
    <property type="protein sequence ID" value="KAF6020105.1"/>
    <property type="molecule type" value="Genomic_DNA"/>
</dbReference>
<evidence type="ECO:0000313" key="3">
    <source>
        <dbReference type="EMBL" id="KAF6020105.1"/>
    </source>
</evidence>
<gene>
    <name evidence="3" type="ORF">EB796_021602</name>
</gene>
<accession>A0A7J7J202</accession>
<evidence type="ECO:0000256" key="2">
    <source>
        <dbReference type="SAM" id="SignalP"/>
    </source>
</evidence>
<protein>
    <submittedName>
        <fullName evidence="3">Uncharacterized protein</fullName>
    </submittedName>
</protein>
<feature type="region of interest" description="Disordered" evidence="1">
    <location>
        <begin position="27"/>
        <end position="75"/>
    </location>
</feature>
<keyword evidence="2" id="KW-0732">Signal</keyword>